<evidence type="ECO:0000313" key="8">
    <source>
        <dbReference type="EMBL" id="CAK5273886.1"/>
    </source>
</evidence>
<evidence type="ECO:0000313" key="9">
    <source>
        <dbReference type="Proteomes" id="UP001295794"/>
    </source>
</evidence>
<evidence type="ECO:0000256" key="6">
    <source>
        <dbReference type="SAM" id="MobiDB-lite"/>
    </source>
</evidence>
<proteinExistence type="predicted"/>
<dbReference type="InterPro" id="IPR012337">
    <property type="entry name" value="RNaseH-like_sf"/>
</dbReference>
<evidence type="ECO:0008006" key="10">
    <source>
        <dbReference type="Google" id="ProtNLM"/>
    </source>
</evidence>
<dbReference type="InterPro" id="IPR052035">
    <property type="entry name" value="ZnF_BED_domain_contain"/>
</dbReference>
<comment type="subcellular location">
    <subcellularLocation>
        <location evidence="1">Nucleus</location>
    </subcellularLocation>
</comment>
<evidence type="ECO:0000256" key="7">
    <source>
        <dbReference type="SAM" id="Phobius"/>
    </source>
</evidence>
<sequence length="561" mass="61346">MASTPLVIPLSKEELGHLLTARTAFLEQESFSIPDFVMVIKLHTAAGSEERAAWIAHVSMLSNAQEQSIVPPNVPGVADPDVQAKPRKKSKNASLNTSLNTLSNALTGTDDQRTHEKIRQQRILDLQGAAQPGDIGPSCTPKSKKAGRKGDKLVDNLVIEEVVYADTEKTKKQQVITYCIGCNHREAYQNPGRIRKHATHDCPKLAKLFPSYHKAVCEELAGRANGKGPLPRVRKITKTAAVSPIAPPGSNPSSSDLAEEGIKMDVDADAPIDPKAADMELGSGTHQGTILKYYKPIKMTDVCQAAIDLALFQLIICAALPFSFVGNPWLVNLLLVAVPNYVTPDRSAFFTRHLAEQLAAFTVQLKAFLLPYCYLTLSLDGWSSRGHDEIYTFHTTLPSRRSNFTLGHVFGTVSTTADALVTVAKERIFNIFGARVYSAVVTDGASNVRSMWKEIARKFPWILNIYDPCHLLNLFLKDIGKLFKAELSLVSGICNYFAHSNIAMQTLAAKQECQNIKTGLKSASDTRFGTSFIQTVALWLCFPAIVACYLAGTILFNTAAT</sequence>
<name>A0AAD2HFD3_9AGAR</name>
<dbReference type="PANTHER" id="PTHR46481:SF10">
    <property type="entry name" value="ZINC FINGER BED DOMAIN-CONTAINING PROTEIN 39"/>
    <property type="match status" value="1"/>
</dbReference>
<keyword evidence="7" id="KW-0472">Membrane</keyword>
<dbReference type="EMBL" id="CAVNYO010000399">
    <property type="protein sequence ID" value="CAK5273886.1"/>
    <property type="molecule type" value="Genomic_DNA"/>
</dbReference>
<dbReference type="GO" id="GO:0008270">
    <property type="term" value="F:zinc ion binding"/>
    <property type="evidence" value="ECO:0007669"/>
    <property type="project" value="UniProtKB-KW"/>
</dbReference>
<gene>
    <name evidence="8" type="ORF">MYCIT1_LOCUS20675</name>
</gene>
<dbReference type="SUPFAM" id="SSF53098">
    <property type="entry name" value="Ribonuclease H-like"/>
    <property type="match status" value="1"/>
</dbReference>
<evidence type="ECO:0000256" key="4">
    <source>
        <dbReference type="ARBA" id="ARBA00022833"/>
    </source>
</evidence>
<protein>
    <recommendedName>
        <fullName evidence="10">DUF659 domain-containing protein</fullName>
    </recommendedName>
</protein>
<keyword evidence="7" id="KW-0812">Transmembrane</keyword>
<organism evidence="8 9">
    <name type="scientific">Mycena citricolor</name>
    <dbReference type="NCBI Taxonomy" id="2018698"/>
    <lineage>
        <taxon>Eukaryota</taxon>
        <taxon>Fungi</taxon>
        <taxon>Dikarya</taxon>
        <taxon>Basidiomycota</taxon>
        <taxon>Agaricomycotina</taxon>
        <taxon>Agaricomycetes</taxon>
        <taxon>Agaricomycetidae</taxon>
        <taxon>Agaricales</taxon>
        <taxon>Marasmiineae</taxon>
        <taxon>Mycenaceae</taxon>
        <taxon>Mycena</taxon>
    </lineage>
</organism>
<keyword evidence="9" id="KW-1185">Reference proteome</keyword>
<feature type="compositionally biased region" description="Basic and acidic residues" evidence="6">
    <location>
        <begin position="110"/>
        <end position="119"/>
    </location>
</feature>
<evidence type="ECO:0000256" key="2">
    <source>
        <dbReference type="ARBA" id="ARBA00022723"/>
    </source>
</evidence>
<feature type="transmembrane region" description="Helical" evidence="7">
    <location>
        <begin position="536"/>
        <end position="556"/>
    </location>
</feature>
<dbReference type="GO" id="GO:0005634">
    <property type="term" value="C:nucleus"/>
    <property type="evidence" value="ECO:0007669"/>
    <property type="project" value="UniProtKB-SubCell"/>
</dbReference>
<keyword evidence="4" id="KW-0862">Zinc</keyword>
<evidence type="ECO:0000256" key="3">
    <source>
        <dbReference type="ARBA" id="ARBA00022771"/>
    </source>
</evidence>
<reference evidence="8" key="1">
    <citation type="submission" date="2023-11" db="EMBL/GenBank/DDBJ databases">
        <authorList>
            <person name="De Vega J J."/>
            <person name="De Vega J J."/>
        </authorList>
    </citation>
    <scope>NUCLEOTIDE SEQUENCE</scope>
</reference>
<keyword evidence="3" id="KW-0863">Zinc-finger</keyword>
<feature type="region of interest" description="Disordered" evidence="6">
    <location>
        <begin position="71"/>
        <end position="148"/>
    </location>
</feature>
<dbReference type="AlphaFoldDB" id="A0AAD2HFD3"/>
<dbReference type="Proteomes" id="UP001295794">
    <property type="component" value="Unassembled WGS sequence"/>
</dbReference>
<keyword evidence="7" id="KW-1133">Transmembrane helix</keyword>
<keyword evidence="5" id="KW-0539">Nucleus</keyword>
<dbReference type="PANTHER" id="PTHR46481">
    <property type="entry name" value="ZINC FINGER BED DOMAIN-CONTAINING PROTEIN 4"/>
    <property type="match status" value="1"/>
</dbReference>
<feature type="compositionally biased region" description="Low complexity" evidence="6">
    <location>
        <begin position="92"/>
        <end position="107"/>
    </location>
</feature>
<accession>A0AAD2HFD3</accession>
<keyword evidence="2" id="KW-0479">Metal-binding</keyword>
<comment type="caution">
    <text evidence="8">The sequence shown here is derived from an EMBL/GenBank/DDBJ whole genome shotgun (WGS) entry which is preliminary data.</text>
</comment>
<evidence type="ECO:0000256" key="1">
    <source>
        <dbReference type="ARBA" id="ARBA00004123"/>
    </source>
</evidence>
<evidence type="ECO:0000256" key="5">
    <source>
        <dbReference type="ARBA" id="ARBA00023242"/>
    </source>
</evidence>